<accession>A0A0W0XIL3</accession>
<comment type="caution">
    <text evidence="2">The sequence shown here is derived from an EMBL/GenBank/DDBJ whole genome shotgun (WGS) entry which is preliminary data.</text>
</comment>
<dbReference type="RefSeq" id="WP_025385705.1">
    <property type="nucleotide sequence ID" value="NZ_LCUA01000023.1"/>
</dbReference>
<name>A0A0W0XIL3_9GAMM</name>
<organism evidence="2 3">
    <name type="scientific">Legionella oakridgensis</name>
    <dbReference type="NCBI Taxonomy" id="29423"/>
    <lineage>
        <taxon>Bacteria</taxon>
        <taxon>Pseudomonadati</taxon>
        <taxon>Pseudomonadota</taxon>
        <taxon>Gammaproteobacteria</taxon>
        <taxon>Legionellales</taxon>
        <taxon>Legionellaceae</taxon>
        <taxon>Legionella</taxon>
    </lineage>
</organism>
<feature type="coiled-coil region" evidence="1">
    <location>
        <begin position="208"/>
        <end position="242"/>
    </location>
</feature>
<keyword evidence="1" id="KW-0175">Coiled coil</keyword>
<dbReference type="CDD" id="cd22644">
    <property type="entry name" value="DotZ"/>
    <property type="match status" value="1"/>
</dbReference>
<dbReference type="AlphaFoldDB" id="A0A0W0XIL3"/>
<dbReference type="Pfam" id="PF23129">
    <property type="entry name" value="DotZ"/>
    <property type="match status" value="1"/>
</dbReference>
<sequence length="294" mass="34304">MNEEIKEPDLALWFSTYGMLTAERILEGFKIQLDHDELVSAIKNPRSIYFQLLRVPLKNIFNGIILQQIRDYQVYAQKIFIDYLMSGQADKPQEAPGASIREDMETERKNLVELGEAFSEKESAHLKLISESQASLIKLARELQKTLESAAQKISRIFQTQKIAKSHDAIQHAIRAATIHYDKEDHEIFSNTSLFWSIMEKDLNLTLNDELRQQSADVLNEFREARNQIDEVLEIYLELTNEMTKVLRDFRSKFYKQILRASELIQLLPDYRDDETRRAENLESLDFDAKIGEE</sequence>
<evidence type="ECO:0000256" key="1">
    <source>
        <dbReference type="SAM" id="Coils"/>
    </source>
</evidence>
<evidence type="ECO:0000313" key="2">
    <source>
        <dbReference type="EMBL" id="KTD44438.1"/>
    </source>
</evidence>
<dbReference type="PATRIC" id="fig|29423.5.peg.146"/>
<reference evidence="2 3" key="1">
    <citation type="submission" date="2015-11" db="EMBL/GenBank/DDBJ databases">
        <title>Genomic analysis of 38 Legionella species identifies large and diverse effector repertoires.</title>
        <authorList>
            <person name="Burstein D."/>
            <person name="Amaro F."/>
            <person name="Zusman T."/>
            <person name="Lifshitz Z."/>
            <person name="Cohen O."/>
            <person name="Gilbert J.A."/>
            <person name="Pupko T."/>
            <person name="Shuman H.A."/>
            <person name="Segal G."/>
        </authorList>
    </citation>
    <scope>NUCLEOTIDE SEQUENCE [LARGE SCALE GENOMIC DNA]</scope>
    <source>
        <strain evidence="2 3">Oak Ridge-10</strain>
    </source>
</reference>
<evidence type="ECO:0000313" key="3">
    <source>
        <dbReference type="Proteomes" id="UP000054858"/>
    </source>
</evidence>
<proteinExistence type="predicted"/>
<gene>
    <name evidence="2" type="ORF">Loak_0138</name>
</gene>
<protein>
    <submittedName>
        <fullName evidence="2">Uncharacterized protein</fullName>
    </submittedName>
</protein>
<dbReference type="EMBL" id="LNYP01000003">
    <property type="protein sequence ID" value="KTD44438.1"/>
    <property type="molecule type" value="Genomic_DNA"/>
</dbReference>
<dbReference type="Proteomes" id="UP000054858">
    <property type="component" value="Unassembled WGS sequence"/>
</dbReference>
<dbReference type="InterPro" id="IPR049719">
    <property type="entry name" value="DotZ-like"/>
</dbReference>